<feature type="domain" description="Sporulation initiation phosphotransferase B C-terminal" evidence="1">
    <location>
        <begin position="59"/>
        <end position="172"/>
    </location>
</feature>
<comment type="caution">
    <text evidence="2">The sequence shown here is derived from an EMBL/GenBank/DDBJ whole genome shotgun (WGS) entry which is preliminary data.</text>
</comment>
<evidence type="ECO:0000313" key="3">
    <source>
        <dbReference type="Proteomes" id="UP000784880"/>
    </source>
</evidence>
<keyword evidence="3" id="KW-1185">Reference proteome</keyword>
<dbReference type="Pfam" id="PF14682">
    <property type="entry name" value="SPOB_ab"/>
    <property type="match status" value="1"/>
</dbReference>
<protein>
    <submittedName>
        <fullName evidence="2">Sporulation initiation phosphotransferase B</fullName>
    </submittedName>
</protein>
<dbReference type="SMART" id="SM01317">
    <property type="entry name" value="SPOB_ab"/>
    <property type="match status" value="1"/>
</dbReference>
<dbReference type="Pfam" id="PF14689">
    <property type="entry name" value="SPOB_a"/>
    <property type="match status" value="1"/>
</dbReference>
<proteinExistence type="predicted"/>
<gene>
    <name evidence="2" type="ORF">KS419_19830</name>
</gene>
<dbReference type="InterPro" id="IPR016122">
    <property type="entry name" value="SpoOB_C"/>
</dbReference>
<name>A0ABS6JJX5_9BACI</name>
<dbReference type="RefSeq" id="WP_217068252.1">
    <property type="nucleotide sequence ID" value="NZ_JAHQCS010000160.1"/>
</dbReference>
<reference evidence="2 3" key="1">
    <citation type="submission" date="2021-06" db="EMBL/GenBank/DDBJ databases">
        <title>Bacillus sp. RD4P76, an endophyte from a halophyte.</title>
        <authorList>
            <person name="Sun J.-Q."/>
        </authorList>
    </citation>
    <scope>NUCLEOTIDE SEQUENCE [LARGE SCALE GENOMIC DNA]</scope>
    <source>
        <strain evidence="2 3">CGMCC 1.15917</strain>
    </source>
</reference>
<dbReference type="EMBL" id="JAHQCS010000160">
    <property type="protein sequence ID" value="MBU9713987.1"/>
    <property type="molecule type" value="Genomic_DNA"/>
</dbReference>
<evidence type="ECO:0000313" key="2">
    <source>
        <dbReference type="EMBL" id="MBU9713987.1"/>
    </source>
</evidence>
<sequence length="178" mass="21074">MQKDWSVVDVLRHYRHDWLNKIQLIKGNLDIGRMERVHSLIDEVVLQSKNESHLTNMNAERLAERLLTFNWEEHPYVLSYEALSGQEDWSLVEDHVLELTNEIFYMFDQCAKGGYDNSLLLTLKDMEGIHLEFDFQGQILIDDNWNDKIEKLQKNYPSNIVKVEWDNQGCYISICLII</sequence>
<organism evidence="2 3">
    <name type="scientific">Evansella tamaricis</name>
    <dbReference type="NCBI Taxonomy" id="2069301"/>
    <lineage>
        <taxon>Bacteria</taxon>
        <taxon>Bacillati</taxon>
        <taxon>Bacillota</taxon>
        <taxon>Bacilli</taxon>
        <taxon>Bacillales</taxon>
        <taxon>Bacillaceae</taxon>
        <taxon>Evansella</taxon>
    </lineage>
</organism>
<dbReference type="Proteomes" id="UP000784880">
    <property type="component" value="Unassembled WGS sequence"/>
</dbReference>
<accession>A0ABS6JJX5</accession>
<dbReference type="InterPro" id="IPR039506">
    <property type="entry name" value="SPOB_a"/>
</dbReference>
<evidence type="ECO:0000259" key="1">
    <source>
        <dbReference type="SMART" id="SM01317"/>
    </source>
</evidence>